<comment type="subcellular location">
    <subcellularLocation>
        <location evidence="7">Cell outer membrane</location>
        <topology evidence="7">Lipid-anchor</topology>
    </subcellularLocation>
    <subcellularLocation>
        <location evidence="7">Bacterial flagellum basal body</location>
    </subcellularLocation>
</comment>
<keyword evidence="5 7" id="KW-0975">Bacterial flagellum</keyword>
<dbReference type="AlphaFoldDB" id="A0A0U3MZ53"/>
<evidence type="ECO:0000256" key="8">
    <source>
        <dbReference type="SAM" id="MobiDB-lite"/>
    </source>
</evidence>
<dbReference type="GO" id="GO:0071973">
    <property type="term" value="P:bacterial-type flagellum-dependent cell motility"/>
    <property type="evidence" value="ECO:0007669"/>
    <property type="project" value="InterPro"/>
</dbReference>
<dbReference type="GO" id="GO:0009427">
    <property type="term" value="C:bacterial-type flagellum basal body, distal rod, L ring"/>
    <property type="evidence" value="ECO:0007669"/>
    <property type="project" value="InterPro"/>
</dbReference>
<reference evidence="10 11" key="1">
    <citation type="submission" date="2015-12" db="EMBL/GenBank/DDBJ databases">
        <title>Complete genome of Roseateles depolymerans KCTC 42856.</title>
        <authorList>
            <person name="Kim K.M."/>
        </authorList>
    </citation>
    <scope>NUCLEOTIDE SEQUENCE [LARGE SCALE GENOMIC DNA]</scope>
    <source>
        <strain evidence="10 11">KCTC 42856</strain>
    </source>
</reference>
<evidence type="ECO:0000256" key="9">
    <source>
        <dbReference type="SAM" id="SignalP"/>
    </source>
</evidence>
<comment type="function">
    <text evidence="1 7">Assembles around the rod to form the L-ring and probably protects the motor/basal body from shearing forces during rotation.</text>
</comment>
<evidence type="ECO:0000313" key="11">
    <source>
        <dbReference type="Proteomes" id="UP000060699"/>
    </source>
</evidence>
<dbReference type="Proteomes" id="UP000060699">
    <property type="component" value="Chromosome"/>
</dbReference>
<dbReference type="InterPro" id="IPR000527">
    <property type="entry name" value="Flag_Lring"/>
</dbReference>
<comment type="subunit">
    <text evidence="7">The basal body constitutes a major portion of the flagellar organelle and consists of four rings (L,P,S, and M) mounted on a central rod.</text>
</comment>
<keyword evidence="11" id="KW-1185">Reference proteome</keyword>
<dbReference type="Pfam" id="PF02107">
    <property type="entry name" value="FlgH"/>
    <property type="match status" value="1"/>
</dbReference>
<protein>
    <recommendedName>
        <fullName evidence="7">Flagellar L-ring protein</fullName>
    </recommendedName>
    <alternativeName>
        <fullName evidence="7">Basal body L-ring protein</fullName>
    </alternativeName>
</protein>
<feature type="chain" id="PRO_5043702574" description="Flagellar L-ring protein" evidence="9">
    <location>
        <begin position="21"/>
        <end position="229"/>
    </location>
</feature>
<dbReference type="OrthoDB" id="9789463at2"/>
<proteinExistence type="inferred from homology"/>
<evidence type="ECO:0000256" key="4">
    <source>
        <dbReference type="ARBA" id="ARBA00023136"/>
    </source>
</evidence>
<gene>
    <name evidence="7" type="primary">flgH</name>
    <name evidence="10" type="ORF">RD2015_3824</name>
</gene>
<dbReference type="PANTHER" id="PTHR34933:SF1">
    <property type="entry name" value="FLAGELLAR L-RING PROTEIN"/>
    <property type="match status" value="1"/>
</dbReference>
<name>A0A0U3MZ53_9BURK</name>
<evidence type="ECO:0000313" key="10">
    <source>
        <dbReference type="EMBL" id="ALV08275.1"/>
    </source>
</evidence>
<dbReference type="HAMAP" id="MF_00415">
    <property type="entry name" value="FlgH"/>
    <property type="match status" value="1"/>
</dbReference>
<dbReference type="PRINTS" id="PR01008">
    <property type="entry name" value="FLGLRINGFLGH"/>
</dbReference>
<feature type="region of interest" description="Disordered" evidence="8">
    <location>
        <begin position="85"/>
        <end position="104"/>
    </location>
</feature>
<dbReference type="GO" id="GO:0009279">
    <property type="term" value="C:cell outer membrane"/>
    <property type="evidence" value="ECO:0007669"/>
    <property type="project" value="UniProtKB-SubCell"/>
</dbReference>
<dbReference type="GO" id="GO:0003774">
    <property type="term" value="F:cytoskeletal motor activity"/>
    <property type="evidence" value="ECO:0007669"/>
    <property type="project" value="InterPro"/>
</dbReference>
<evidence type="ECO:0000256" key="3">
    <source>
        <dbReference type="ARBA" id="ARBA00022729"/>
    </source>
</evidence>
<accession>A0A0U3MZ53</accession>
<keyword evidence="6 7" id="KW-0998">Cell outer membrane</keyword>
<keyword evidence="3 7" id="KW-0732">Signal</keyword>
<evidence type="ECO:0000256" key="5">
    <source>
        <dbReference type="ARBA" id="ARBA00023143"/>
    </source>
</evidence>
<comment type="similarity">
    <text evidence="2 7">Belongs to the FlgH family.</text>
</comment>
<organism evidence="10 11">
    <name type="scientific">Roseateles depolymerans</name>
    <dbReference type="NCBI Taxonomy" id="76731"/>
    <lineage>
        <taxon>Bacteria</taxon>
        <taxon>Pseudomonadati</taxon>
        <taxon>Pseudomonadota</taxon>
        <taxon>Betaproteobacteria</taxon>
        <taxon>Burkholderiales</taxon>
        <taxon>Sphaerotilaceae</taxon>
        <taxon>Roseateles</taxon>
    </lineage>
</organism>
<evidence type="ECO:0000256" key="1">
    <source>
        <dbReference type="ARBA" id="ARBA00002591"/>
    </source>
</evidence>
<dbReference type="PANTHER" id="PTHR34933">
    <property type="entry name" value="FLAGELLAR L-RING PROTEIN"/>
    <property type="match status" value="1"/>
</dbReference>
<keyword evidence="4 7" id="KW-0472">Membrane</keyword>
<dbReference type="STRING" id="76731.RD2015_3824"/>
<evidence type="ECO:0000256" key="7">
    <source>
        <dbReference type="HAMAP-Rule" id="MF_00415"/>
    </source>
</evidence>
<sequence precursor="true">MSKTTITALLIVTLLATACASRDPILVQDPVHVMPPAEPAYVERTNNGAIYQPGMAAASLFTTERRARQVGDSLKVVISESLNANQKTKTDTSRENALSVKGPGGSSNVGLIDKLLKADASASGSDSYKGDGSTQNSSSFNGQMAVSVINVLPNGHMVVAGERSVAMNGGINTLRFSGIVNPQDIRSGNQVASTDIVNARMELVGRGEVADASHRSWLQRVLASSLSIW</sequence>
<dbReference type="PROSITE" id="PS51257">
    <property type="entry name" value="PROKAR_LIPOPROTEIN"/>
    <property type="match status" value="1"/>
</dbReference>
<evidence type="ECO:0000256" key="6">
    <source>
        <dbReference type="ARBA" id="ARBA00023237"/>
    </source>
</evidence>
<keyword evidence="7" id="KW-0449">Lipoprotein</keyword>
<feature type="signal peptide" evidence="9">
    <location>
        <begin position="1"/>
        <end position="20"/>
    </location>
</feature>
<dbReference type="EMBL" id="CP013729">
    <property type="protein sequence ID" value="ALV08275.1"/>
    <property type="molecule type" value="Genomic_DNA"/>
</dbReference>
<dbReference type="RefSeq" id="WP_058936265.1">
    <property type="nucleotide sequence ID" value="NZ_CP013729.1"/>
</dbReference>
<evidence type="ECO:0000256" key="2">
    <source>
        <dbReference type="ARBA" id="ARBA00006929"/>
    </source>
</evidence>
<dbReference type="KEGG" id="rdp:RD2015_3824"/>